<keyword evidence="4" id="KW-0067">ATP-binding</keyword>
<dbReference type="GO" id="GO:0051302">
    <property type="term" value="P:regulation of cell division"/>
    <property type="evidence" value="ECO:0007669"/>
    <property type="project" value="TreeGrafter"/>
</dbReference>
<dbReference type="PANTHER" id="PTHR39560:SF1">
    <property type="entry name" value="PROTEIN ADENYLYLTRANSFERASE FIC-RELATED"/>
    <property type="match status" value="1"/>
</dbReference>
<dbReference type="GO" id="GO:0070733">
    <property type="term" value="F:AMPylase activity"/>
    <property type="evidence" value="ECO:0007669"/>
    <property type="project" value="UniProtKB-EC"/>
</dbReference>
<protein>
    <recommendedName>
        <fullName evidence="5">protein adenylyltransferase</fullName>
        <ecNumber evidence="5">2.7.7.108</ecNumber>
    </recommendedName>
</protein>
<organism evidence="8 9">
    <name type="scientific">Candidatus Onthousia faecipullorum</name>
    <dbReference type="NCBI Taxonomy" id="2840887"/>
    <lineage>
        <taxon>Bacteria</taxon>
        <taxon>Bacillati</taxon>
        <taxon>Bacillota</taxon>
        <taxon>Bacilli</taxon>
        <taxon>Candidatus Onthousia</taxon>
    </lineage>
</organism>
<evidence type="ECO:0000256" key="3">
    <source>
        <dbReference type="ARBA" id="ARBA00022741"/>
    </source>
</evidence>
<accession>A0A9D1GC76</accession>
<comment type="caution">
    <text evidence="8">The sequence shown here is derived from an EMBL/GenBank/DDBJ whole genome shotgun (WGS) entry which is preliminary data.</text>
</comment>
<keyword evidence="2" id="KW-0548">Nucleotidyltransferase</keyword>
<name>A0A9D1GC76_9FIRM</name>
<dbReference type="GO" id="GO:0005524">
    <property type="term" value="F:ATP binding"/>
    <property type="evidence" value="ECO:0007669"/>
    <property type="project" value="UniProtKB-KW"/>
</dbReference>
<evidence type="ECO:0000256" key="7">
    <source>
        <dbReference type="ARBA" id="ARBA00048696"/>
    </source>
</evidence>
<evidence type="ECO:0000313" key="9">
    <source>
        <dbReference type="Proteomes" id="UP000886833"/>
    </source>
</evidence>
<evidence type="ECO:0000256" key="5">
    <source>
        <dbReference type="ARBA" id="ARBA00034531"/>
    </source>
</evidence>
<dbReference type="AlphaFoldDB" id="A0A9D1GC76"/>
<keyword evidence="1" id="KW-0808">Transferase</keyword>
<dbReference type="EMBL" id="DVKQ01000083">
    <property type="protein sequence ID" value="HIT38101.1"/>
    <property type="molecule type" value="Genomic_DNA"/>
</dbReference>
<dbReference type="PANTHER" id="PTHR39560">
    <property type="entry name" value="PROTEIN ADENYLYLTRANSFERASE FIC-RELATED"/>
    <property type="match status" value="1"/>
</dbReference>
<comment type="catalytic activity">
    <reaction evidence="7">
        <text>L-tyrosyl-[protein] + ATP = O-(5'-adenylyl)-L-tyrosyl-[protein] + diphosphate</text>
        <dbReference type="Rhea" id="RHEA:54288"/>
        <dbReference type="Rhea" id="RHEA-COMP:10136"/>
        <dbReference type="Rhea" id="RHEA-COMP:13846"/>
        <dbReference type="ChEBI" id="CHEBI:30616"/>
        <dbReference type="ChEBI" id="CHEBI:33019"/>
        <dbReference type="ChEBI" id="CHEBI:46858"/>
        <dbReference type="ChEBI" id="CHEBI:83624"/>
        <dbReference type="EC" id="2.7.7.108"/>
    </reaction>
</comment>
<evidence type="ECO:0000256" key="6">
    <source>
        <dbReference type="ARBA" id="ARBA00047939"/>
    </source>
</evidence>
<reference evidence="8" key="1">
    <citation type="submission" date="2020-10" db="EMBL/GenBank/DDBJ databases">
        <authorList>
            <person name="Gilroy R."/>
        </authorList>
    </citation>
    <scope>NUCLEOTIDE SEQUENCE</scope>
    <source>
        <strain evidence="8">CHK195-26880</strain>
    </source>
</reference>
<dbReference type="EC" id="2.7.7.108" evidence="5"/>
<reference evidence="8" key="2">
    <citation type="journal article" date="2021" name="PeerJ">
        <title>Extensive microbial diversity within the chicken gut microbiome revealed by metagenomics and culture.</title>
        <authorList>
            <person name="Gilroy R."/>
            <person name="Ravi A."/>
            <person name="Getino M."/>
            <person name="Pursley I."/>
            <person name="Horton D.L."/>
            <person name="Alikhan N.F."/>
            <person name="Baker D."/>
            <person name="Gharbi K."/>
            <person name="Hall N."/>
            <person name="Watson M."/>
            <person name="Adriaenssens E.M."/>
            <person name="Foster-Nyarko E."/>
            <person name="Jarju S."/>
            <person name="Secka A."/>
            <person name="Antonio M."/>
            <person name="Oren A."/>
            <person name="Chaudhuri R.R."/>
            <person name="La Ragione R."/>
            <person name="Hildebrand F."/>
            <person name="Pallen M.J."/>
        </authorList>
    </citation>
    <scope>NUCLEOTIDE SEQUENCE</scope>
    <source>
        <strain evidence="8">CHK195-26880</strain>
    </source>
</reference>
<evidence type="ECO:0000256" key="4">
    <source>
        <dbReference type="ARBA" id="ARBA00022840"/>
    </source>
</evidence>
<evidence type="ECO:0000256" key="1">
    <source>
        <dbReference type="ARBA" id="ARBA00022679"/>
    </source>
</evidence>
<keyword evidence="3" id="KW-0547">Nucleotide-binding</keyword>
<comment type="catalytic activity">
    <reaction evidence="6">
        <text>L-threonyl-[protein] + ATP = 3-O-(5'-adenylyl)-L-threonyl-[protein] + diphosphate</text>
        <dbReference type="Rhea" id="RHEA:54292"/>
        <dbReference type="Rhea" id="RHEA-COMP:11060"/>
        <dbReference type="Rhea" id="RHEA-COMP:13847"/>
        <dbReference type="ChEBI" id="CHEBI:30013"/>
        <dbReference type="ChEBI" id="CHEBI:30616"/>
        <dbReference type="ChEBI" id="CHEBI:33019"/>
        <dbReference type="ChEBI" id="CHEBI:138113"/>
        <dbReference type="EC" id="2.7.7.108"/>
    </reaction>
</comment>
<evidence type="ECO:0000313" key="8">
    <source>
        <dbReference type="EMBL" id="HIT38101.1"/>
    </source>
</evidence>
<dbReference type="Gene3D" id="1.10.3290.10">
    <property type="entry name" value="Fido-like domain"/>
    <property type="match status" value="1"/>
</dbReference>
<dbReference type="SUPFAM" id="SSF140931">
    <property type="entry name" value="Fic-like"/>
    <property type="match status" value="1"/>
</dbReference>
<proteinExistence type="predicted"/>
<dbReference type="InterPro" id="IPR036597">
    <property type="entry name" value="Fido-like_dom_sf"/>
</dbReference>
<gene>
    <name evidence="8" type="ORF">IAB59_06470</name>
</gene>
<sequence length="103" mass="12516">MTNEENTKRWDEYFIPGTDVLKNKLGITNKEELKDKETEITFEKLIELYQYPIDMDFGVEHLRAIHYYLFSDIYYFAGCNRIVYMEKNNSYFSPVEEIDYRLD</sequence>
<evidence type="ECO:0000256" key="2">
    <source>
        <dbReference type="ARBA" id="ARBA00022695"/>
    </source>
</evidence>
<dbReference type="Proteomes" id="UP000886833">
    <property type="component" value="Unassembled WGS sequence"/>
</dbReference>